<dbReference type="SUPFAM" id="SSF53254">
    <property type="entry name" value="Phosphoglycerate mutase-like"/>
    <property type="match status" value="1"/>
</dbReference>
<dbReference type="KEGG" id="abg:Asbog_00565"/>
<gene>
    <name evidence="1" type="ORF">ABO01nite_12250</name>
</gene>
<dbReference type="InterPro" id="IPR029033">
    <property type="entry name" value="His_PPase_superfam"/>
</dbReference>
<dbReference type="Proteomes" id="UP000321287">
    <property type="component" value="Unassembled WGS sequence"/>
</dbReference>
<keyword evidence="2" id="KW-1185">Reference proteome</keyword>
<accession>A0AAN4U2G1</accession>
<organism evidence="1 2">
    <name type="scientific">Asaia bogorensis NBRC 16594</name>
    <dbReference type="NCBI Taxonomy" id="1231624"/>
    <lineage>
        <taxon>Bacteria</taxon>
        <taxon>Pseudomonadati</taxon>
        <taxon>Pseudomonadota</taxon>
        <taxon>Alphaproteobacteria</taxon>
        <taxon>Acetobacterales</taxon>
        <taxon>Acetobacteraceae</taxon>
        <taxon>Asaia</taxon>
    </lineage>
</organism>
<dbReference type="RefSeq" id="WP_083510678.1">
    <property type="nucleotide sequence ID" value="NZ_AP014690.1"/>
</dbReference>
<dbReference type="Pfam" id="PF00300">
    <property type="entry name" value="His_Phos_1"/>
    <property type="match status" value="1"/>
</dbReference>
<reference evidence="1 2" key="1">
    <citation type="submission" date="2019-07" db="EMBL/GenBank/DDBJ databases">
        <title>Whole genome shotgun sequence of Asaia bogorensis NBRC 16594.</title>
        <authorList>
            <person name="Hosoyama A."/>
            <person name="Uohara A."/>
            <person name="Ohji S."/>
            <person name="Ichikawa N."/>
        </authorList>
    </citation>
    <scope>NUCLEOTIDE SEQUENCE [LARGE SCALE GENOMIC DNA]</scope>
    <source>
        <strain evidence="1 2">NBRC 16594</strain>
    </source>
</reference>
<dbReference type="AlphaFoldDB" id="A0AAN4U2G1"/>
<dbReference type="EMBL" id="BJVS01000003">
    <property type="protein sequence ID" value="GEL53218.1"/>
    <property type="molecule type" value="Genomic_DNA"/>
</dbReference>
<proteinExistence type="predicted"/>
<dbReference type="Gene3D" id="3.40.50.1240">
    <property type="entry name" value="Phosphoglycerate mutase-like"/>
    <property type="match status" value="1"/>
</dbReference>
<evidence type="ECO:0000313" key="2">
    <source>
        <dbReference type="Proteomes" id="UP000321287"/>
    </source>
</evidence>
<dbReference type="GeneID" id="78225653"/>
<name>A0AAN4U2G1_9PROT</name>
<evidence type="ECO:0000313" key="1">
    <source>
        <dbReference type="EMBL" id="GEL53218.1"/>
    </source>
</evidence>
<protein>
    <submittedName>
        <fullName evidence="1">Phosphoglycerate mutase</fullName>
    </submittedName>
</protein>
<dbReference type="InterPro" id="IPR013078">
    <property type="entry name" value="His_Pase_superF_clade-1"/>
</dbReference>
<comment type="caution">
    <text evidence="1">The sequence shown here is derived from an EMBL/GenBank/DDBJ whole genome shotgun (WGS) entry which is preliminary data.</text>
</comment>
<sequence length="218" mass="23443">MTPAFSMLLARHPAVQVAAGLCYGRLDVDLATGWQDCVAGWKRIWCDGTVARSSGTMGAPLPSEIRVFHAPASRCALSAQLLVDVSGQGAQAGQRPMACESDSRLAELDFGTWENRLWSDVPRDALDEWADNPMGYAPGGGETVQALSHRVTGFWQERMAAAQDCCIVTHGGPLRVMLALAERRPFEVSDPAPAQGAAILLHFFNNPGGFVAQKPPIR</sequence>